<evidence type="ECO:0000313" key="2">
    <source>
        <dbReference type="EMBL" id="KAK8889114.1"/>
    </source>
</evidence>
<reference evidence="2 3" key="1">
    <citation type="submission" date="2024-04" db="EMBL/GenBank/DDBJ databases">
        <title>Tritrichomonas musculus Genome.</title>
        <authorList>
            <person name="Alves-Ferreira E."/>
            <person name="Grigg M."/>
            <person name="Lorenzi H."/>
            <person name="Galac M."/>
        </authorList>
    </citation>
    <scope>NUCLEOTIDE SEQUENCE [LARGE SCALE GENOMIC DNA]</scope>
    <source>
        <strain evidence="2 3">EAF2021</strain>
    </source>
</reference>
<dbReference type="SUPFAM" id="SSF56112">
    <property type="entry name" value="Protein kinase-like (PK-like)"/>
    <property type="match status" value="1"/>
</dbReference>
<dbReference type="Gene3D" id="1.10.510.10">
    <property type="entry name" value="Transferase(Phosphotransferase) domain 1"/>
    <property type="match status" value="1"/>
</dbReference>
<sequence>MTTDYIPKGSLGDMLKKERHGLADHDFTLTKKYIILLGIAIAMKYLHYKNIVHRDLLDEHLHPKISDFGCSCISKDDIFDLLLNSEEGTQAHMVPEIFSSENSTYKIDII</sequence>
<name>A0ABR2KDF9_9EUKA</name>
<keyword evidence="3" id="KW-1185">Reference proteome</keyword>
<organism evidence="2 3">
    <name type="scientific">Tritrichomonas musculus</name>
    <dbReference type="NCBI Taxonomy" id="1915356"/>
    <lineage>
        <taxon>Eukaryota</taxon>
        <taxon>Metamonada</taxon>
        <taxon>Parabasalia</taxon>
        <taxon>Tritrichomonadida</taxon>
        <taxon>Tritrichomonadidae</taxon>
        <taxon>Tritrichomonas</taxon>
    </lineage>
</organism>
<comment type="caution">
    <text evidence="2">The sequence shown here is derived from an EMBL/GenBank/DDBJ whole genome shotgun (WGS) entry which is preliminary data.</text>
</comment>
<accession>A0ABR2KDF9</accession>
<proteinExistence type="predicted"/>
<evidence type="ECO:0000259" key="1">
    <source>
        <dbReference type="PROSITE" id="PS50011"/>
    </source>
</evidence>
<gene>
    <name evidence="2" type="ORF">M9Y10_033858</name>
</gene>
<evidence type="ECO:0000313" key="3">
    <source>
        <dbReference type="Proteomes" id="UP001470230"/>
    </source>
</evidence>
<dbReference type="PANTHER" id="PTHR23257:SF958">
    <property type="entry name" value="SERINE_THREONINE-PROTEIN KINASE WNK4"/>
    <property type="match status" value="1"/>
</dbReference>
<dbReference type="InterPro" id="IPR000719">
    <property type="entry name" value="Prot_kinase_dom"/>
</dbReference>
<dbReference type="PROSITE" id="PS50011">
    <property type="entry name" value="PROTEIN_KINASE_DOM"/>
    <property type="match status" value="1"/>
</dbReference>
<dbReference type="InterPro" id="IPR011009">
    <property type="entry name" value="Kinase-like_dom_sf"/>
</dbReference>
<feature type="domain" description="Protein kinase" evidence="1">
    <location>
        <begin position="1"/>
        <end position="110"/>
    </location>
</feature>
<dbReference type="Proteomes" id="UP001470230">
    <property type="component" value="Unassembled WGS sequence"/>
</dbReference>
<dbReference type="PANTHER" id="PTHR23257">
    <property type="entry name" value="SERINE-THREONINE PROTEIN KINASE"/>
    <property type="match status" value="1"/>
</dbReference>
<dbReference type="InterPro" id="IPR050167">
    <property type="entry name" value="Ser_Thr_protein_kinase"/>
</dbReference>
<protein>
    <recommendedName>
        <fullName evidence="1">Protein kinase domain-containing protein</fullName>
    </recommendedName>
</protein>
<dbReference type="EMBL" id="JAPFFF010000005">
    <property type="protein sequence ID" value="KAK8889114.1"/>
    <property type="molecule type" value="Genomic_DNA"/>
</dbReference>
<dbReference type="Pfam" id="PF00069">
    <property type="entry name" value="Pkinase"/>
    <property type="match status" value="1"/>
</dbReference>